<feature type="transmembrane region" description="Helical" evidence="3">
    <location>
        <begin position="382"/>
        <end position="401"/>
    </location>
</feature>
<feature type="transmembrane region" description="Helical" evidence="3">
    <location>
        <begin position="1251"/>
        <end position="1278"/>
    </location>
</feature>
<dbReference type="SUPFAM" id="SSF52540">
    <property type="entry name" value="P-loop containing nucleoside triphosphate hydrolases"/>
    <property type="match status" value="2"/>
</dbReference>
<feature type="transmembrane region" description="Helical" evidence="3">
    <location>
        <begin position="913"/>
        <end position="935"/>
    </location>
</feature>
<keyword evidence="5" id="KW-1185">Reference proteome</keyword>
<dbReference type="Pfam" id="PF00005">
    <property type="entry name" value="ABC_tran"/>
    <property type="match status" value="2"/>
</dbReference>
<dbReference type="GO" id="GO:0016887">
    <property type="term" value="F:ATP hydrolysis activity"/>
    <property type="evidence" value="ECO:0007669"/>
    <property type="project" value="InterPro"/>
</dbReference>
<keyword evidence="3" id="KW-0812">Transmembrane</keyword>
<evidence type="ECO:0000256" key="3">
    <source>
        <dbReference type="SAM" id="Phobius"/>
    </source>
</evidence>
<keyword evidence="2" id="KW-0067">ATP-binding</keyword>
<reference evidence="6" key="2">
    <citation type="submission" date="2020-10" db="UniProtKB">
        <authorList>
            <consortium name="WormBaseParasite"/>
        </authorList>
    </citation>
    <scope>IDENTIFICATION</scope>
</reference>
<proteinExistence type="predicted"/>
<feature type="transmembrane region" description="Helical" evidence="3">
    <location>
        <begin position="115"/>
        <end position="135"/>
    </location>
</feature>
<organism evidence="5 6">
    <name type="scientific">Panagrellus redivivus</name>
    <name type="common">Microworm</name>
    <dbReference type="NCBI Taxonomy" id="6233"/>
    <lineage>
        <taxon>Eukaryota</taxon>
        <taxon>Metazoa</taxon>
        <taxon>Ecdysozoa</taxon>
        <taxon>Nematoda</taxon>
        <taxon>Chromadorea</taxon>
        <taxon>Rhabditida</taxon>
        <taxon>Tylenchina</taxon>
        <taxon>Panagrolaimomorpha</taxon>
        <taxon>Panagrolaimoidea</taxon>
        <taxon>Panagrolaimidae</taxon>
        <taxon>Panagrellus</taxon>
    </lineage>
</organism>
<feature type="transmembrane region" description="Helical" evidence="3">
    <location>
        <begin position="301"/>
        <end position="323"/>
    </location>
</feature>
<evidence type="ECO:0000313" key="6">
    <source>
        <dbReference type="WBParaSite" id="Pan_g11984.t1"/>
    </source>
</evidence>
<feature type="transmembrane region" description="Helical" evidence="3">
    <location>
        <begin position="407"/>
        <end position="425"/>
    </location>
</feature>
<keyword evidence="1" id="KW-0547">Nucleotide-binding</keyword>
<dbReference type="PANTHER" id="PTHR19229">
    <property type="entry name" value="ATP-BINDING CASSETTE TRANSPORTER SUBFAMILY A ABCA"/>
    <property type="match status" value="1"/>
</dbReference>
<dbReference type="CDD" id="cd03263">
    <property type="entry name" value="ABC_subfamily_A"/>
    <property type="match status" value="2"/>
</dbReference>
<dbReference type="InterPro" id="IPR027417">
    <property type="entry name" value="P-loop_NTPase"/>
</dbReference>
<evidence type="ECO:0000256" key="1">
    <source>
        <dbReference type="ARBA" id="ARBA00022741"/>
    </source>
</evidence>
<dbReference type="PANTHER" id="PTHR19229:SF250">
    <property type="entry name" value="ABC TRANSPORTER DOMAIN-CONTAINING PROTEIN-RELATED"/>
    <property type="match status" value="1"/>
</dbReference>
<feature type="transmembrane region" description="Helical" evidence="3">
    <location>
        <begin position="432"/>
        <end position="454"/>
    </location>
</feature>
<feature type="transmembrane region" description="Helical" evidence="3">
    <location>
        <begin position="1078"/>
        <end position="1099"/>
    </location>
</feature>
<feature type="transmembrane region" description="Helical" evidence="3">
    <location>
        <begin position="1186"/>
        <end position="1205"/>
    </location>
</feature>
<sequence length="1654" mass="185494">MYSPLRVVHKTISRMFLTKILRLTDQMATTWPKKASIAHRLRALRQFFFNQIRRYSNFDNPFLASLDLHHHGLSSGSRISFGSHPSSGMVGTIGTLRALWLLLQKDFKVMRRRLVYFIFECVAILACLLCILLLLKLKPYRVPFNTESLDTFEYTALDDNNVGVSWPSSLTPREIAHAAQQLSLACQHLNFTDSNTEEESVNLIVKTFQSVPEPKMDYEVVITSQWDIQLPPKDLHYNMFGTSFGVGNKTRLDPHVFKELEKKALFTQECINKAFLNTVKPDFAPKLNITLGNMPSTSLRLTYYFTIGLVTMVMMISTVGLAMQEVASEKQRGIHTYLRAVGLPRFVFYVSHYMFALVKILAIIAAQSILSSIFDKGLTLKFIPVLVLYGNVICAYGFIGATLLKKSVYILAFMLFMTVPYFYIADFVFENIFFNSSAMLVLCLLNPTLAYFYITSHYDLAFLHDQDIAIVKGYDKYLPLLYPYMALVIHLVLLIPLAFYIDAVMGTGGMPKLHPLFFLGFRRRQKTVERSEKRTSYASDCDRYQPPSASGELLLEVNNLVKTWANGETAVDDISFKVYAGQVVTLLGHNGAGKTTTFSCLTGFLKPTSGSVELFGDGRVGYCPQFDPLFSKLTVIEHMEFYCTLFTGTCPDDTVLQATMEKIELGQFESTYAHDLSGGMKRRLSFGIALLSGCNVMLLDEPTVGVDTSTRRSIMKLIKNLKAKRAVVMTTHHMDEAEALSDHINIMCKGKIICSGSNEFLKSKFGAGFLLVVDLSLSPREEAEILANTAKRILYLVKNYCSEAEFYGPVSNQFNIVIPVEFRPTFAEMFAELESKRAELNIDSFDVMMNTLDQVFVNVTKEAADADTDNEPNNDRVTEFIEQVADVRTGASLILLQIGALMLRKFNNFRRDFLQVVTTLIVVSCFTIVCAQCFAERGSHPGTVFKAGSANLALSNYFEMGVGVVTLETGYVSPLAAPLESLNSSNIHRIEKESMNGLHDQHLPKKLAKKVFKLPVPGLYYLVDMHDVIILKNKNFFGGEYVGLQTLFDALLPNAINATLTYVRTESEPVKSKSLNNAYAITVAFGFTFIAAVNVFLYLSEHVNGIHHLYARTRLTKLLYWLTILLGDVMFYSIIQILLIILSFATSSLHYSCLVPFSLKMFAMILPFVLQSYAFAVVFKSAIPTVIAMIVTNVLGYSAVLLGALVPHLKYLHVFSPSVITGVIAQDMQVKCNRYKAEANRYAFDYKRRRSLPLSVLLPGCIAFYAVILLVALTAPMLTKLLTRKNDESDELDNEDITKERKRVEEEGVHGFVITAKGLKKQFQRCCKRKFTAVFNTTFGISKGECFGLMGTNGAGKSTVFNMLTTKIRPTAGNAYVNGVSIMKNPRFGFCPQGDAFFPDLTVSEFFLLFARLNGINNAQSVVYVLMDCLRLVNRKNVLVNLCSGGEKRRITLGIALITDINVLMLDEPTTGVDPYTRRYIWDTLLALRENGSTMLLTTHSMEECEALCTRILFLAKGHMMALGTAQYLKHTMGDEYGLTVILKCVNIEVATQLNTRFSEVFDATMNSDVAGITLRWTFKKTDEPLSELYTKLDTVIEEIEGVETSQSLEAISSEASTEEKKRRFIVDSLIVAVTLEDVFLRLADKVTEVKSII</sequence>
<keyword evidence="3" id="KW-0472">Membrane</keyword>
<dbReference type="GO" id="GO:0140359">
    <property type="term" value="F:ABC-type transporter activity"/>
    <property type="evidence" value="ECO:0007669"/>
    <property type="project" value="InterPro"/>
</dbReference>
<feature type="transmembrane region" description="Helical" evidence="3">
    <location>
        <begin position="1157"/>
        <end position="1179"/>
    </location>
</feature>
<name>A0A7E4URJ6_PANRE</name>
<dbReference type="InterPro" id="IPR003593">
    <property type="entry name" value="AAA+_ATPase"/>
</dbReference>
<dbReference type="InterPro" id="IPR026082">
    <property type="entry name" value="ABCA"/>
</dbReference>
<keyword evidence="3" id="KW-1133">Transmembrane helix</keyword>
<dbReference type="GO" id="GO:0005524">
    <property type="term" value="F:ATP binding"/>
    <property type="evidence" value="ECO:0007669"/>
    <property type="project" value="UniProtKB-KW"/>
</dbReference>
<dbReference type="GO" id="GO:0016020">
    <property type="term" value="C:membrane"/>
    <property type="evidence" value="ECO:0007669"/>
    <property type="project" value="InterPro"/>
</dbReference>
<feature type="transmembrane region" description="Helical" evidence="3">
    <location>
        <begin position="1211"/>
        <end position="1230"/>
    </location>
</feature>
<evidence type="ECO:0000313" key="5">
    <source>
        <dbReference type="Proteomes" id="UP000492821"/>
    </source>
</evidence>
<feature type="domain" description="ABC transporter" evidence="4">
    <location>
        <begin position="1314"/>
        <end position="1542"/>
    </location>
</feature>
<reference evidence="5" key="1">
    <citation type="journal article" date="2013" name="Genetics">
        <title>The draft genome and transcriptome of Panagrellus redivivus are shaped by the harsh demands of a free-living lifestyle.</title>
        <authorList>
            <person name="Srinivasan J."/>
            <person name="Dillman A.R."/>
            <person name="Macchietto M.G."/>
            <person name="Heikkinen L."/>
            <person name="Lakso M."/>
            <person name="Fracchia K.M."/>
            <person name="Antoshechkin I."/>
            <person name="Mortazavi A."/>
            <person name="Wong G."/>
            <person name="Sternberg P.W."/>
        </authorList>
    </citation>
    <scope>NUCLEOTIDE SEQUENCE [LARGE SCALE GENOMIC DNA]</scope>
    <source>
        <strain evidence="5">MT8872</strain>
    </source>
</reference>
<dbReference type="PROSITE" id="PS50893">
    <property type="entry name" value="ABC_TRANSPORTER_2"/>
    <property type="match status" value="2"/>
</dbReference>
<dbReference type="SMART" id="SM00382">
    <property type="entry name" value="AAA"/>
    <property type="match status" value="2"/>
</dbReference>
<feature type="transmembrane region" description="Helical" evidence="3">
    <location>
        <begin position="1119"/>
        <end position="1145"/>
    </location>
</feature>
<dbReference type="Gene3D" id="3.40.50.300">
    <property type="entry name" value="P-loop containing nucleotide triphosphate hydrolases"/>
    <property type="match status" value="2"/>
</dbReference>
<evidence type="ECO:0000256" key="2">
    <source>
        <dbReference type="ARBA" id="ARBA00022840"/>
    </source>
</evidence>
<evidence type="ECO:0000259" key="4">
    <source>
        <dbReference type="PROSITE" id="PS50893"/>
    </source>
</evidence>
<feature type="domain" description="ABC transporter" evidence="4">
    <location>
        <begin position="555"/>
        <end position="774"/>
    </location>
</feature>
<feature type="transmembrane region" description="Helical" evidence="3">
    <location>
        <begin position="346"/>
        <end position="370"/>
    </location>
</feature>
<dbReference type="WBParaSite" id="Pan_g11984.t1">
    <property type="protein sequence ID" value="Pan_g11984.t1"/>
    <property type="gene ID" value="Pan_g11984"/>
</dbReference>
<dbReference type="PROSITE" id="PS00211">
    <property type="entry name" value="ABC_TRANSPORTER_1"/>
    <property type="match status" value="2"/>
</dbReference>
<dbReference type="Proteomes" id="UP000492821">
    <property type="component" value="Unassembled WGS sequence"/>
</dbReference>
<accession>A0A7E4URJ6</accession>
<feature type="transmembrane region" description="Helical" evidence="3">
    <location>
        <begin position="481"/>
        <end position="501"/>
    </location>
</feature>
<dbReference type="GO" id="GO:0005319">
    <property type="term" value="F:lipid transporter activity"/>
    <property type="evidence" value="ECO:0007669"/>
    <property type="project" value="TreeGrafter"/>
</dbReference>
<protein>
    <submittedName>
        <fullName evidence="6">ABC transporter domain-containing protein</fullName>
    </submittedName>
</protein>
<dbReference type="InterPro" id="IPR017871">
    <property type="entry name" value="ABC_transporter-like_CS"/>
</dbReference>
<dbReference type="InterPro" id="IPR003439">
    <property type="entry name" value="ABC_transporter-like_ATP-bd"/>
</dbReference>